<evidence type="ECO:0000259" key="4">
    <source>
        <dbReference type="PROSITE" id="PS51767"/>
    </source>
</evidence>
<accession>A0AA40K1V3</accession>
<feature type="chain" id="PRO_5041383907" evidence="3">
    <location>
        <begin position="20"/>
        <end position="454"/>
    </location>
</feature>
<dbReference type="Proteomes" id="UP001172155">
    <property type="component" value="Unassembled WGS sequence"/>
</dbReference>
<dbReference type="CDD" id="cd05471">
    <property type="entry name" value="pepsin_like"/>
    <property type="match status" value="1"/>
</dbReference>
<feature type="active site" evidence="2">
    <location>
        <position position="98"/>
    </location>
</feature>
<dbReference type="PROSITE" id="PS51767">
    <property type="entry name" value="PEPTIDASE_A1"/>
    <property type="match status" value="1"/>
</dbReference>
<gene>
    <name evidence="5" type="ORF">B0T18DRAFT_430167</name>
</gene>
<feature type="domain" description="Peptidase A1" evidence="4">
    <location>
        <begin position="82"/>
        <end position="449"/>
    </location>
</feature>
<dbReference type="Gene3D" id="2.40.70.10">
    <property type="entry name" value="Acid Proteases"/>
    <property type="match status" value="2"/>
</dbReference>
<dbReference type="GO" id="GO:0006508">
    <property type="term" value="P:proteolysis"/>
    <property type="evidence" value="ECO:0007669"/>
    <property type="project" value="InterPro"/>
</dbReference>
<name>A0AA40K1V3_9PEZI</name>
<evidence type="ECO:0000256" key="3">
    <source>
        <dbReference type="SAM" id="SignalP"/>
    </source>
</evidence>
<comment type="similarity">
    <text evidence="1">Belongs to the peptidase A1 family.</text>
</comment>
<dbReference type="PANTHER" id="PTHR47966">
    <property type="entry name" value="BETA-SITE APP-CLEAVING ENZYME, ISOFORM A-RELATED"/>
    <property type="match status" value="1"/>
</dbReference>
<evidence type="ECO:0000256" key="1">
    <source>
        <dbReference type="ARBA" id="ARBA00007447"/>
    </source>
</evidence>
<reference evidence="5" key="1">
    <citation type="submission" date="2023-06" db="EMBL/GenBank/DDBJ databases">
        <title>Genome-scale phylogeny and comparative genomics of the fungal order Sordariales.</title>
        <authorList>
            <consortium name="Lawrence Berkeley National Laboratory"/>
            <person name="Hensen N."/>
            <person name="Bonometti L."/>
            <person name="Westerberg I."/>
            <person name="Brannstrom I.O."/>
            <person name="Guillou S."/>
            <person name="Cros-Aarteil S."/>
            <person name="Calhoun S."/>
            <person name="Haridas S."/>
            <person name="Kuo A."/>
            <person name="Mondo S."/>
            <person name="Pangilinan J."/>
            <person name="Riley R."/>
            <person name="LaButti K."/>
            <person name="Andreopoulos B."/>
            <person name="Lipzen A."/>
            <person name="Chen C."/>
            <person name="Yanf M."/>
            <person name="Daum C."/>
            <person name="Ng V."/>
            <person name="Clum A."/>
            <person name="Steindorff A."/>
            <person name="Ohm R."/>
            <person name="Martin F."/>
            <person name="Silar P."/>
            <person name="Natvig D."/>
            <person name="Lalanne C."/>
            <person name="Gautier V."/>
            <person name="Ament-velasquez S.L."/>
            <person name="Kruys A."/>
            <person name="Hutchinson M.I."/>
            <person name="Powell A.J."/>
            <person name="Barry K."/>
            <person name="Miller A.N."/>
            <person name="Grigoriev I.V."/>
            <person name="Debuchy R."/>
            <person name="Gladieux P."/>
            <person name="Thoren M.H."/>
            <person name="Johannesson H."/>
        </authorList>
    </citation>
    <scope>NUCLEOTIDE SEQUENCE</scope>
    <source>
        <strain evidence="5">SMH3187-1</strain>
    </source>
</reference>
<organism evidence="5 6">
    <name type="scientific">Schizothecium vesticola</name>
    <dbReference type="NCBI Taxonomy" id="314040"/>
    <lineage>
        <taxon>Eukaryota</taxon>
        <taxon>Fungi</taxon>
        <taxon>Dikarya</taxon>
        <taxon>Ascomycota</taxon>
        <taxon>Pezizomycotina</taxon>
        <taxon>Sordariomycetes</taxon>
        <taxon>Sordariomycetidae</taxon>
        <taxon>Sordariales</taxon>
        <taxon>Schizotheciaceae</taxon>
        <taxon>Schizothecium</taxon>
    </lineage>
</organism>
<dbReference type="InterPro" id="IPR033121">
    <property type="entry name" value="PEPTIDASE_A1"/>
</dbReference>
<dbReference type="GO" id="GO:0004190">
    <property type="term" value="F:aspartic-type endopeptidase activity"/>
    <property type="evidence" value="ECO:0007669"/>
    <property type="project" value="InterPro"/>
</dbReference>
<evidence type="ECO:0000313" key="6">
    <source>
        <dbReference type="Proteomes" id="UP001172155"/>
    </source>
</evidence>
<keyword evidence="6" id="KW-1185">Reference proteome</keyword>
<dbReference type="EMBL" id="JAUKUD010000005">
    <property type="protein sequence ID" value="KAK0742756.1"/>
    <property type="molecule type" value="Genomic_DNA"/>
</dbReference>
<comment type="caution">
    <text evidence="5">The sequence shown here is derived from an EMBL/GenBank/DDBJ whole genome shotgun (WGS) entry which is preliminary data.</text>
</comment>
<keyword evidence="3" id="KW-0732">Signal</keyword>
<sequence>MKPTSLTTLLAALVVPAMGTSLPRGSADMDSVRQNNYLLGFRDQVTSHVVPMVAHPAPASGESLRRRQNGMTRLTNVRDFYYIIEVELGKQKIPLHLDTGSSDTWMVRDPFECVNIPGMGVRTVPNCGFTSGFQGEPSGGIVPNFEFARAYGDGTFATGFFGLEDVTIGGLVAHNQRVGFVNYTLWNGDGRSAGLMGLGYPYLTSLDIGGEEVKAQLYDPVFTTLWRSKTIPPVFSVALSRFGDQSAGRPKDAVNTKGIESFLALGGLPPVAIDEGSWGRTPLLPMDVLKKWGFKGQGERGFYAIAADAYVFGSRKGGVGTASEEGLSRNTSQFPVVVDIGSTDTILPNVLIKQLYAAFDPPAEYRSHQGRFWAKCGAKVPEFGITLGGKTFLFAPEDLLRQSERDPTGEWCRIGVYDGYDSEMPILGVSFLSNVLAVFDVEKHEMRFAQRTKY</sequence>
<dbReference type="Pfam" id="PF00026">
    <property type="entry name" value="Asp"/>
    <property type="match status" value="2"/>
</dbReference>
<dbReference type="InterPro" id="IPR021109">
    <property type="entry name" value="Peptidase_aspartic_dom_sf"/>
</dbReference>
<dbReference type="GO" id="GO:0000324">
    <property type="term" value="C:fungal-type vacuole"/>
    <property type="evidence" value="ECO:0007669"/>
    <property type="project" value="TreeGrafter"/>
</dbReference>
<evidence type="ECO:0000256" key="2">
    <source>
        <dbReference type="PIRSR" id="PIRSR601461-1"/>
    </source>
</evidence>
<dbReference type="InterPro" id="IPR034164">
    <property type="entry name" value="Pepsin-like_dom"/>
</dbReference>
<evidence type="ECO:0000313" key="5">
    <source>
        <dbReference type="EMBL" id="KAK0742756.1"/>
    </source>
</evidence>
<dbReference type="AlphaFoldDB" id="A0AA40K1V3"/>
<proteinExistence type="inferred from homology"/>
<feature type="active site" evidence="2">
    <location>
        <position position="339"/>
    </location>
</feature>
<feature type="signal peptide" evidence="3">
    <location>
        <begin position="1"/>
        <end position="19"/>
    </location>
</feature>
<dbReference type="InterPro" id="IPR001461">
    <property type="entry name" value="Aspartic_peptidase_A1"/>
</dbReference>
<protein>
    <submittedName>
        <fullName evidence="5">Aspartic peptidase domain-containing protein</fullName>
    </submittedName>
</protein>
<dbReference type="SUPFAM" id="SSF50630">
    <property type="entry name" value="Acid proteases"/>
    <property type="match status" value="1"/>
</dbReference>
<dbReference type="PANTHER" id="PTHR47966:SF47">
    <property type="entry name" value="ENDOPEPTIDASE, PUTATIVE (AFU_ORTHOLOGUE AFUA_3G01220)-RELATED"/>
    <property type="match status" value="1"/>
</dbReference>